<evidence type="ECO:0000256" key="3">
    <source>
        <dbReference type="SAM" id="SignalP"/>
    </source>
</evidence>
<evidence type="ECO:0000313" key="6">
    <source>
        <dbReference type="Proteomes" id="UP000009186"/>
    </source>
</evidence>
<reference evidence="5 6" key="1">
    <citation type="journal article" date="2011" name="Appl. Environ. Microbiol.">
        <title>Complete genome sequence of the fish pathogen Flavobacterium branchiophilum.</title>
        <authorList>
            <consortium name="1:IP"/>
            <consortium name="Microbial Evolutionary Genomics,F-75015 Paris"/>
            <consortium name="France 2:CNRS"/>
            <consortium name="URA2171"/>
            <consortium name="F-75015 Paris,France 3:Unite de Virologie et Immunologie Mol."/>
            <consortium name="INRA,78352 Jouy en Josas Cedex"/>
            <consortium name="France. 4:Unite de Mathemathique"/>
            <consortium name="Informatique et Genome,INRA"/>
            <consortium name="78352 Jouy en Josas Cedex"/>
            <consortium name="France. 5:CEA/Genoscope"/>
            <consortium name="Evry"/>
            <consortium name="France"/>
            <person name="Touchon M."/>
            <person name="Barbier P."/>
            <person name="Bernardet J.F."/>
            <person name="Loux V."/>
            <person name="Vacherie B."/>
            <person name="Barbe V."/>
            <person name="Rocha E.P."/>
            <person name="Duchaud E."/>
        </authorList>
    </citation>
    <scope>NUCLEOTIDE SEQUENCE [LARGE SCALE GENOMIC DNA]</scope>
    <source>
        <strain evidence="5 6">FL-15</strain>
    </source>
</reference>
<feature type="chain" id="PRO_5003440992" evidence="3">
    <location>
        <begin position="18"/>
        <end position="313"/>
    </location>
</feature>
<dbReference type="PANTHER" id="PTHR34216:SF3">
    <property type="entry name" value="POLY-BETA-1,6-N-ACETYL-D-GLUCOSAMINE N-DEACETYLASE"/>
    <property type="match status" value="1"/>
</dbReference>
<keyword evidence="2 3" id="KW-0732">Signal</keyword>
<dbReference type="PANTHER" id="PTHR34216">
    <property type="match status" value="1"/>
</dbReference>
<dbReference type="RefSeq" id="WP_014084652.1">
    <property type="nucleotide sequence ID" value="NC_016001.1"/>
</dbReference>
<comment type="subcellular location">
    <subcellularLocation>
        <location evidence="1">Secreted</location>
    </subcellularLocation>
</comment>
<evidence type="ECO:0000256" key="1">
    <source>
        <dbReference type="ARBA" id="ARBA00004613"/>
    </source>
</evidence>
<dbReference type="STRING" id="1034807.FBFL15_2168"/>
<dbReference type="KEGG" id="fbr:FBFL15_2168"/>
<dbReference type="SUPFAM" id="SSF88713">
    <property type="entry name" value="Glycoside hydrolase/deacetylase"/>
    <property type="match status" value="1"/>
</dbReference>
<dbReference type="GO" id="GO:0005576">
    <property type="term" value="C:extracellular region"/>
    <property type="evidence" value="ECO:0007669"/>
    <property type="project" value="UniProtKB-SubCell"/>
</dbReference>
<dbReference type="Gene3D" id="3.20.20.370">
    <property type="entry name" value="Glycoside hydrolase/deacetylase"/>
    <property type="match status" value="1"/>
</dbReference>
<feature type="signal peptide" evidence="3">
    <location>
        <begin position="1"/>
        <end position="17"/>
    </location>
</feature>
<keyword evidence="6" id="KW-1185">Reference proteome</keyword>
<evidence type="ECO:0000259" key="4">
    <source>
        <dbReference type="PROSITE" id="PS51677"/>
    </source>
</evidence>
<sequence length="313" mass="36399">MKKITLVLLYIAFYATAQTKPEIAKSAIKIEMLFPEGKSKALILSYDDGAKQDRQLVQLMNKYHLIGTFHLNSNKLSTNSYFDYLNKEEIKELYKGHEVSVHTANHPNLPDMNTIDIIYEIVDDRRELERLVGYPVRGMAYPFGNTNDAVIDAINGLGIEYARTVGDTYNFEIPLDFLRWHPTIHQFAKAYWEPNQPEKDTKELEFFHKILNNFLQTKELALLDIWGHSWEMGTDQNKWEETEKFFKLLANNDDIYYTKQIDLVDYIKAFRNLKFGVNKNVVYNSSSTNVTCKINNRIYSIPAGANLFLDINK</sequence>
<dbReference type="PROSITE" id="PS51677">
    <property type="entry name" value="NODB"/>
    <property type="match status" value="1"/>
</dbReference>
<dbReference type="GO" id="GO:0016810">
    <property type="term" value="F:hydrolase activity, acting on carbon-nitrogen (but not peptide) bonds"/>
    <property type="evidence" value="ECO:0007669"/>
    <property type="project" value="InterPro"/>
</dbReference>
<dbReference type="EMBL" id="FQ859183">
    <property type="protein sequence ID" value="CCB70190.1"/>
    <property type="molecule type" value="Genomic_DNA"/>
</dbReference>
<dbReference type="InterPro" id="IPR002509">
    <property type="entry name" value="NODB_dom"/>
</dbReference>
<dbReference type="HOGENOM" id="CLU_080975_0_0_10"/>
<dbReference type="Proteomes" id="UP000009186">
    <property type="component" value="Chromosome"/>
</dbReference>
<evidence type="ECO:0000256" key="2">
    <source>
        <dbReference type="ARBA" id="ARBA00022729"/>
    </source>
</evidence>
<dbReference type="Pfam" id="PF01522">
    <property type="entry name" value="Polysacc_deac_1"/>
    <property type="match status" value="1"/>
</dbReference>
<feature type="domain" description="NodB homology" evidence="4">
    <location>
        <begin position="40"/>
        <end position="313"/>
    </location>
</feature>
<dbReference type="InterPro" id="IPR051398">
    <property type="entry name" value="Polysacch_Deacetylase"/>
</dbReference>
<dbReference type="CDD" id="cd10967">
    <property type="entry name" value="CE4_GLA_like_6s"/>
    <property type="match status" value="1"/>
</dbReference>
<dbReference type="InterPro" id="IPR011330">
    <property type="entry name" value="Glyco_hydro/deAcase_b/a-brl"/>
</dbReference>
<name>G2Z2L8_FLABF</name>
<protein>
    <submittedName>
        <fullName evidence="5">Probable polysaccharide deacetylase</fullName>
    </submittedName>
</protein>
<gene>
    <name evidence="5" type="ordered locus">FBFL15_2168</name>
</gene>
<organism evidence="5 6">
    <name type="scientific">Flavobacterium branchiophilum (strain FL-15)</name>
    <dbReference type="NCBI Taxonomy" id="1034807"/>
    <lineage>
        <taxon>Bacteria</taxon>
        <taxon>Pseudomonadati</taxon>
        <taxon>Bacteroidota</taxon>
        <taxon>Flavobacteriia</taxon>
        <taxon>Flavobacteriales</taxon>
        <taxon>Flavobacteriaceae</taxon>
        <taxon>Flavobacterium</taxon>
    </lineage>
</organism>
<proteinExistence type="predicted"/>
<dbReference type="GO" id="GO:0005975">
    <property type="term" value="P:carbohydrate metabolic process"/>
    <property type="evidence" value="ECO:0007669"/>
    <property type="project" value="InterPro"/>
</dbReference>
<dbReference type="AlphaFoldDB" id="G2Z2L8"/>
<evidence type="ECO:0000313" key="5">
    <source>
        <dbReference type="EMBL" id="CCB70190.1"/>
    </source>
</evidence>
<dbReference type="eggNOG" id="COG0726">
    <property type="taxonomic scope" value="Bacteria"/>
</dbReference>
<accession>G2Z2L8</accession>